<proteinExistence type="predicted"/>
<sequence>MKMPSKSATKIGHDDEGISSVLDKPRDFKYTDRFLKWWYTEMGNCDSCIRLQNVDGKMECTEESTGCNYLKEEY</sequence>
<comment type="caution">
    <text evidence="1">The sequence shown here is derived from an EMBL/GenBank/DDBJ whole genome shotgun (WGS) entry which is preliminary data.</text>
</comment>
<reference evidence="1" key="1">
    <citation type="journal article" date="2014" name="Front. Microbiol.">
        <title>High frequency of phylogenetically diverse reductive dehalogenase-homologous genes in deep subseafloor sedimentary metagenomes.</title>
        <authorList>
            <person name="Kawai M."/>
            <person name="Futagami T."/>
            <person name="Toyoda A."/>
            <person name="Takaki Y."/>
            <person name="Nishi S."/>
            <person name="Hori S."/>
            <person name="Arai W."/>
            <person name="Tsubouchi T."/>
            <person name="Morono Y."/>
            <person name="Uchiyama I."/>
            <person name="Ito T."/>
            <person name="Fujiyama A."/>
            <person name="Inagaki F."/>
            <person name="Takami H."/>
        </authorList>
    </citation>
    <scope>NUCLEOTIDE SEQUENCE</scope>
    <source>
        <strain evidence="1">Expedition CK06-06</strain>
    </source>
</reference>
<gene>
    <name evidence="1" type="ORF">S03H2_17742</name>
</gene>
<dbReference type="AlphaFoldDB" id="X1EJP7"/>
<organism evidence="1">
    <name type="scientific">marine sediment metagenome</name>
    <dbReference type="NCBI Taxonomy" id="412755"/>
    <lineage>
        <taxon>unclassified sequences</taxon>
        <taxon>metagenomes</taxon>
        <taxon>ecological metagenomes</taxon>
    </lineage>
</organism>
<evidence type="ECO:0000313" key="1">
    <source>
        <dbReference type="EMBL" id="GAH33526.1"/>
    </source>
</evidence>
<accession>X1EJP7</accession>
<name>X1EJP7_9ZZZZ</name>
<dbReference type="EMBL" id="BARU01009171">
    <property type="protein sequence ID" value="GAH33526.1"/>
    <property type="molecule type" value="Genomic_DNA"/>
</dbReference>
<protein>
    <submittedName>
        <fullName evidence="1">Uncharacterized protein</fullName>
    </submittedName>
</protein>